<protein>
    <submittedName>
        <fullName evidence="2">Uncharacterized protein</fullName>
    </submittedName>
</protein>
<sequence>MANEPRGAWARPRPAATRTPQQSRSLKRLARTCCTSRETCTPTAPAPAAPAGNVWAQRAAAQKPAAAVAPKAAKKEQSVNAGVQETQHVSVNNFNEGEVKQMLAKREAGSVYKPDYSGNASSAPNADAACMANGKNFWAHLEEQVAAAKKKEGQ</sequence>
<organism evidence="2 3">
    <name type="scientific">Aureobasidium uvarum</name>
    <dbReference type="NCBI Taxonomy" id="2773716"/>
    <lineage>
        <taxon>Eukaryota</taxon>
        <taxon>Fungi</taxon>
        <taxon>Dikarya</taxon>
        <taxon>Ascomycota</taxon>
        <taxon>Pezizomycotina</taxon>
        <taxon>Dothideomycetes</taxon>
        <taxon>Dothideomycetidae</taxon>
        <taxon>Dothideales</taxon>
        <taxon>Saccotheciaceae</taxon>
        <taxon>Aureobasidium</taxon>
    </lineage>
</organism>
<evidence type="ECO:0000256" key="1">
    <source>
        <dbReference type="SAM" id="MobiDB-lite"/>
    </source>
</evidence>
<reference evidence="2" key="1">
    <citation type="submission" date="2020-06" db="EMBL/GenBank/DDBJ databases">
        <authorList>
            <person name="Onetto C."/>
        </authorList>
    </citation>
    <scope>NUCLEOTIDE SEQUENCE</scope>
</reference>
<dbReference type="EMBL" id="CAINUL010000015">
    <property type="protein sequence ID" value="CAD0113164.1"/>
    <property type="molecule type" value="Genomic_DNA"/>
</dbReference>
<dbReference type="AlphaFoldDB" id="A0A9N8KNI3"/>
<gene>
    <name evidence="2" type="ORF">AWRI4620_LOCUS7419</name>
</gene>
<proteinExistence type="predicted"/>
<name>A0A9N8KNI3_9PEZI</name>
<evidence type="ECO:0000313" key="3">
    <source>
        <dbReference type="Proteomes" id="UP000745764"/>
    </source>
</evidence>
<dbReference type="OrthoDB" id="5598843at2759"/>
<feature type="compositionally biased region" description="Low complexity" evidence="1">
    <location>
        <begin position="1"/>
        <end position="20"/>
    </location>
</feature>
<evidence type="ECO:0000313" key="2">
    <source>
        <dbReference type="EMBL" id="CAD0113164.1"/>
    </source>
</evidence>
<accession>A0A9N8KNI3</accession>
<dbReference type="Proteomes" id="UP000745764">
    <property type="component" value="Unassembled WGS sequence"/>
</dbReference>
<comment type="caution">
    <text evidence="2">The sequence shown here is derived from an EMBL/GenBank/DDBJ whole genome shotgun (WGS) entry which is preliminary data.</text>
</comment>
<keyword evidence="3" id="KW-1185">Reference proteome</keyword>
<feature type="region of interest" description="Disordered" evidence="1">
    <location>
        <begin position="1"/>
        <end position="29"/>
    </location>
</feature>